<dbReference type="SUPFAM" id="SSF52540">
    <property type="entry name" value="P-loop containing nucleoside triphosphate hydrolases"/>
    <property type="match status" value="2"/>
</dbReference>
<organism evidence="18 19">
    <name type="scientific">Wickerhamomyces mucosus</name>
    <dbReference type="NCBI Taxonomy" id="1378264"/>
    <lineage>
        <taxon>Eukaryota</taxon>
        <taxon>Fungi</taxon>
        <taxon>Dikarya</taxon>
        <taxon>Ascomycota</taxon>
        <taxon>Saccharomycotina</taxon>
        <taxon>Saccharomycetes</taxon>
        <taxon>Phaffomycetales</taxon>
        <taxon>Wickerhamomycetaceae</taxon>
        <taxon>Wickerhamomyces</taxon>
    </lineage>
</organism>
<gene>
    <name evidence="18" type="ORF">WICMUC_003043</name>
</gene>
<dbReference type="PANTHER" id="PTHR13710:SF153">
    <property type="entry name" value="RECQ-LIKE DNA HELICASE BLM"/>
    <property type="match status" value="1"/>
</dbReference>
<dbReference type="GO" id="GO:0031573">
    <property type="term" value="P:mitotic intra-S DNA damage checkpoint signaling"/>
    <property type="evidence" value="ECO:0007669"/>
    <property type="project" value="UniProtKB-ARBA"/>
</dbReference>
<dbReference type="GO" id="GO:0000729">
    <property type="term" value="P:DNA double-strand break processing"/>
    <property type="evidence" value="ECO:0007669"/>
    <property type="project" value="UniProtKB-ARBA"/>
</dbReference>
<evidence type="ECO:0000256" key="14">
    <source>
        <dbReference type="ARBA" id="ARBA00049360"/>
    </source>
</evidence>
<feature type="compositionally biased region" description="Polar residues" evidence="15">
    <location>
        <begin position="112"/>
        <end position="124"/>
    </location>
</feature>
<evidence type="ECO:0000256" key="13">
    <source>
        <dbReference type="ARBA" id="ARBA00034808"/>
    </source>
</evidence>
<dbReference type="GO" id="GO:0005737">
    <property type="term" value="C:cytoplasm"/>
    <property type="evidence" value="ECO:0007669"/>
    <property type="project" value="TreeGrafter"/>
</dbReference>
<feature type="compositionally biased region" description="Polar residues" evidence="15">
    <location>
        <begin position="1413"/>
        <end position="1422"/>
    </location>
</feature>
<dbReference type="Gene3D" id="1.10.150.80">
    <property type="entry name" value="HRDC domain"/>
    <property type="match status" value="1"/>
</dbReference>
<name>A0A9P8TDS6_9ASCO</name>
<evidence type="ECO:0000256" key="15">
    <source>
        <dbReference type="SAM" id="MobiDB-lite"/>
    </source>
</evidence>
<dbReference type="Pfam" id="PF09382">
    <property type="entry name" value="RQC"/>
    <property type="match status" value="1"/>
</dbReference>
<evidence type="ECO:0000256" key="8">
    <source>
        <dbReference type="ARBA" id="ARBA00023125"/>
    </source>
</evidence>
<comment type="caution">
    <text evidence="18">The sequence shown here is derived from an EMBL/GenBank/DDBJ whole genome shotgun (WGS) entry which is preliminary data.</text>
</comment>
<feature type="compositionally biased region" description="Basic residues" evidence="15">
    <location>
        <begin position="1423"/>
        <end position="1438"/>
    </location>
</feature>
<dbReference type="PROSITE" id="PS51194">
    <property type="entry name" value="HELICASE_CTER"/>
    <property type="match status" value="1"/>
</dbReference>
<dbReference type="Pfam" id="PF00271">
    <property type="entry name" value="Helicase_C"/>
    <property type="match status" value="1"/>
</dbReference>
<evidence type="ECO:0000313" key="19">
    <source>
        <dbReference type="Proteomes" id="UP000769528"/>
    </source>
</evidence>
<dbReference type="PANTHER" id="PTHR13710">
    <property type="entry name" value="DNA HELICASE RECQ FAMILY MEMBER"/>
    <property type="match status" value="1"/>
</dbReference>
<dbReference type="GO" id="GO:0006312">
    <property type="term" value="P:mitotic recombination"/>
    <property type="evidence" value="ECO:0007669"/>
    <property type="project" value="UniProtKB-ARBA"/>
</dbReference>
<keyword evidence="3" id="KW-0547">Nucleotide-binding</keyword>
<feature type="compositionally biased region" description="Basic and acidic residues" evidence="15">
    <location>
        <begin position="356"/>
        <end position="365"/>
    </location>
</feature>
<evidence type="ECO:0000256" key="2">
    <source>
        <dbReference type="ARBA" id="ARBA00005446"/>
    </source>
</evidence>
<evidence type="ECO:0000259" key="17">
    <source>
        <dbReference type="PROSITE" id="PS51194"/>
    </source>
</evidence>
<dbReference type="GO" id="GO:0005524">
    <property type="term" value="F:ATP binding"/>
    <property type="evidence" value="ECO:0007669"/>
    <property type="project" value="UniProtKB-KW"/>
</dbReference>
<keyword evidence="9" id="KW-0234">DNA repair</keyword>
<dbReference type="GO" id="GO:0043138">
    <property type="term" value="F:3'-5' DNA helicase activity"/>
    <property type="evidence" value="ECO:0007669"/>
    <property type="project" value="UniProtKB-EC"/>
</dbReference>
<evidence type="ECO:0000256" key="7">
    <source>
        <dbReference type="ARBA" id="ARBA00022840"/>
    </source>
</evidence>
<dbReference type="GO" id="GO:0006260">
    <property type="term" value="P:DNA replication"/>
    <property type="evidence" value="ECO:0007669"/>
    <property type="project" value="InterPro"/>
</dbReference>
<dbReference type="GO" id="GO:0031422">
    <property type="term" value="C:RecQ family helicase-topoisomerase III complex"/>
    <property type="evidence" value="ECO:0007669"/>
    <property type="project" value="UniProtKB-ARBA"/>
</dbReference>
<dbReference type="OrthoDB" id="3980681at2759"/>
<dbReference type="Proteomes" id="UP000769528">
    <property type="component" value="Unassembled WGS sequence"/>
</dbReference>
<evidence type="ECO:0000256" key="4">
    <source>
        <dbReference type="ARBA" id="ARBA00022763"/>
    </source>
</evidence>
<dbReference type="FunFam" id="3.40.50.300:FF:000296">
    <property type="entry name" value="ATP-dependent DNA helicase RecQ"/>
    <property type="match status" value="1"/>
</dbReference>
<dbReference type="FunFam" id="3.40.50.300:FF:000340">
    <property type="entry name" value="Bloom syndrome, RecQ helicase"/>
    <property type="match status" value="1"/>
</dbReference>
<reference evidence="18" key="1">
    <citation type="journal article" date="2021" name="Open Biol.">
        <title>Shared evolutionary footprints suggest mitochondrial oxidative damage underlies multiple complex I losses in fungi.</title>
        <authorList>
            <person name="Schikora-Tamarit M.A."/>
            <person name="Marcet-Houben M."/>
            <person name="Nosek J."/>
            <person name="Gabaldon T."/>
        </authorList>
    </citation>
    <scope>NUCLEOTIDE SEQUENCE</scope>
    <source>
        <strain evidence="18">CBS6341</strain>
    </source>
</reference>
<evidence type="ECO:0000256" key="3">
    <source>
        <dbReference type="ARBA" id="ARBA00022741"/>
    </source>
</evidence>
<proteinExistence type="inferred from homology"/>
<evidence type="ECO:0000256" key="6">
    <source>
        <dbReference type="ARBA" id="ARBA00022806"/>
    </source>
</evidence>
<dbReference type="InterPro" id="IPR011545">
    <property type="entry name" value="DEAD/DEAH_box_helicase_dom"/>
</dbReference>
<dbReference type="InterPro" id="IPR001650">
    <property type="entry name" value="Helicase_C-like"/>
</dbReference>
<dbReference type="Gene3D" id="1.10.10.10">
    <property type="entry name" value="Winged helix-like DNA-binding domain superfamily/Winged helix DNA-binding domain"/>
    <property type="match status" value="1"/>
</dbReference>
<dbReference type="GO" id="GO:0016787">
    <property type="term" value="F:hydrolase activity"/>
    <property type="evidence" value="ECO:0007669"/>
    <property type="project" value="UniProtKB-KW"/>
</dbReference>
<feature type="region of interest" description="Disordered" evidence="15">
    <location>
        <begin position="1163"/>
        <end position="1217"/>
    </location>
</feature>
<keyword evidence="7" id="KW-0067">ATP-binding</keyword>
<dbReference type="GO" id="GO:0005634">
    <property type="term" value="C:nucleus"/>
    <property type="evidence" value="ECO:0007669"/>
    <property type="project" value="UniProtKB-SubCell"/>
</dbReference>
<dbReference type="SMART" id="SM00956">
    <property type="entry name" value="RQC"/>
    <property type="match status" value="1"/>
</dbReference>
<evidence type="ECO:0000313" key="18">
    <source>
        <dbReference type="EMBL" id="KAH3674840.1"/>
    </source>
</evidence>
<feature type="region of interest" description="Disordered" evidence="15">
    <location>
        <begin position="108"/>
        <end position="148"/>
    </location>
</feature>
<dbReference type="FunFam" id="1.10.10.10:FF:000495">
    <property type="entry name" value="RecQ family helicase MusN"/>
    <property type="match status" value="1"/>
</dbReference>
<keyword evidence="4" id="KW-0227">DNA damage</keyword>
<keyword evidence="5" id="KW-0378">Hydrolase</keyword>
<dbReference type="EC" id="5.6.2.4" evidence="13"/>
<evidence type="ECO:0000256" key="12">
    <source>
        <dbReference type="ARBA" id="ARBA00034617"/>
    </source>
</evidence>
<dbReference type="PROSITE" id="PS51192">
    <property type="entry name" value="HELICASE_ATP_BIND_1"/>
    <property type="match status" value="1"/>
</dbReference>
<reference evidence="18" key="2">
    <citation type="submission" date="2021-01" db="EMBL/GenBank/DDBJ databases">
        <authorList>
            <person name="Schikora-Tamarit M.A."/>
        </authorList>
    </citation>
    <scope>NUCLEOTIDE SEQUENCE</scope>
    <source>
        <strain evidence="18">CBS6341</strain>
    </source>
</reference>
<keyword evidence="6" id="KW-0347">Helicase</keyword>
<dbReference type="GO" id="GO:0003677">
    <property type="term" value="F:DNA binding"/>
    <property type="evidence" value="ECO:0007669"/>
    <property type="project" value="UniProtKB-KW"/>
</dbReference>
<keyword evidence="8" id="KW-0238">DNA-binding</keyword>
<dbReference type="Gene3D" id="3.40.50.300">
    <property type="entry name" value="P-loop containing nucleotide triphosphate hydrolases"/>
    <property type="match status" value="2"/>
</dbReference>
<dbReference type="InterPro" id="IPR044876">
    <property type="entry name" value="HRDC_dom_sf"/>
</dbReference>
<dbReference type="GO" id="GO:0000724">
    <property type="term" value="P:double-strand break repair via homologous recombination"/>
    <property type="evidence" value="ECO:0007669"/>
    <property type="project" value="TreeGrafter"/>
</dbReference>
<dbReference type="InterPro" id="IPR002464">
    <property type="entry name" value="DNA/RNA_helicase_DEAH_CS"/>
</dbReference>
<comment type="similarity">
    <text evidence="2">Belongs to the helicase family. RecQ subfamily.</text>
</comment>
<protein>
    <recommendedName>
        <fullName evidence="13">DNA 3'-5' helicase</fullName>
        <ecNumber evidence="13">5.6.2.4</ecNumber>
    </recommendedName>
</protein>
<dbReference type="SMART" id="SM00490">
    <property type="entry name" value="HELICc"/>
    <property type="match status" value="1"/>
</dbReference>
<evidence type="ECO:0000259" key="16">
    <source>
        <dbReference type="PROSITE" id="PS51192"/>
    </source>
</evidence>
<feature type="region of interest" description="Disordered" evidence="15">
    <location>
        <begin position="356"/>
        <end position="389"/>
    </location>
</feature>
<evidence type="ECO:0000256" key="5">
    <source>
        <dbReference type="ARBA" id="ARBA00022801"/>
    </source>
</evidence>
<sequence length="1438" mass="162571">MAVKNNLKKHLDWLRGSGENIPQRNPLDDLLEIAVAESTSSSNLSRQGSIILSSSPAPGTTNVNVTNTPNNAINNLNDEIKNFNNGDLGSTLLNVERSTRLSSLRLARRENSTPNENLERQTSPIFHEPQASASIKRSKTHHSVTSQREDHPIIDLTFDDDIQISPVIPRNKSQNIQVHSNKQNLSLQTAKDGDQTNEVSDTSELLNNYNFKSPSGVRKQPLNFRIPSNENEPVISNNIAQSGNTLVRLQNKYIEICEKRIEILMKRIDIETSTALSEDTKKSRRAQLINEMETIQNNQLTVKSDIERCKELDQVSFVKHSPNFELSGVATTNKTHSPHFETIDSISINEVIHPSREKQNAKITEEQPEEVTEVSTRRRNTHRPVNYYDDANYVTNYPIEEELEEPDEFEGEISGEGLLTSQPQQYTEKELEEMREFIEEDGDIEMSDASYAAETDHSDDEPATALVSLHEANDLINSSQGSRSRNDHEQNQVNGTPQDAYVISSDEEDIEGTRLEHQMREYDSIRSEEIRNSVDLEDVFYGQDDDDYPEEINRTDRFDEERELLSQESIQIVEENDVDVMPIAENSMVKQEYGDFNNEFPSSPLAEDDDLDGLFRDRFEGEKHQWSQEVFSKLSNIFKLTSFRPNQLEAVNATLSGKDVFVLMPTGGGKSLCYQLPAIVQSGKTKGTTIVISPLISLMQDQVEHLWEKNIAAGMINSKGSVEERKTTFNLFINGMLDLVYLSPEMISASKQAKNAIDRLHREGQLARIVVDEAHCVSSWGHDFRPDYKELSFFKSTYPDVPVMALTATANNHVKMDIIHNLNLKDPVFLKQSFNRVNLFYEVLQKDKDHMSNIVNSINTKFKNQTGIIYCHSKNSCEQTSEKLNQMGIKSAFYHAGMEPDDRLIIQKQWQSGEVKVICATIAFGMGIDKPDVRFVMHLTLPRTLEGYYQETGRAGRDGNYSYCIMYYSFRDAKTLQNMISRDKDLDRVGKEKHQTKLTQVVQYCENSTDCRRQQVLQYFNEEFDKHTCNKNCDNCKKGGSSNLYEKDVTTFAVKITELVRTIQDQKVTLIHCQDIFRGSKNNKIVTAGHDSLPQHGAGKELERGELERIAFHLISEKILEEYSVFNAAGFATSYIKTGIHSDKLLSNRKKIIMTFSAPSKRVKPSSKTNIPAGAAPQEFQTPTNNRSSNRPTIGSTASNGSVSKVSQRKDVTNNTVPARLLNRDDLSAFGYSSTPKIISAKTHLDRTSSGIYEPVLKDSTKAVQPNYTPIVLKEKEFSSHEEKVHFAHSLRKLKSRANDIMAEKGFTNMSSVVTNVTLNKMAMVLPQTESDFRTLGGFSGPLQAGSFKHFREVLKQLHTERNKSPTSKPQTSIYFDQKASHVIEQIRASQMLAASQPKKKSSQKFSQRGTKRGSSQRGTGSQKRRFSKNKGAISKKK</sequence>
<evidence type="ECO:0000256" key="11">
    <source>
        <dbReference type="ARBA" id="ARBA00023242"/>
    </source>
</evidence>
<dbReference type="InterPro" id="IPR004589">
    <property type="entry name" value="DNA_helicase_ATP-dep_RecQ"/>
</dbReference>
<comment type="catalytic activity">
    <reaction evidence="12">
        <text>Couples ATP hydrolysis with the unwinding of duplex DNA by translocating in the 3'-5' direction.</text>
        <dbReference type="EC" id="5.6.2.4"/>
    </reaction>
</comment>
<dbReference type="CDD" id="cd18794">
    <property type="entry name" value="SF2_C_RecQ"/>
    <property type="match status" value="1"/>
</dbReference>
<dbReference type="Pfam" id="PF11408">
    <property type="entry name" value="Helicase_Sgs1"/>
    <property type="match status" value="1"/>
</dbReference>
<keyword evidence="10" id="KW-0413">Isomerase</keyword>
<dbReference type="GO" id="GO:0009378">
    <property type="term" value="F:four-way junction helicase activity"/>
    <property type="evidence" value="ECO:0007669"/>
    <property type="project" value="TreeGrafter"/>
</dbReference>
<dbReference type="InterPro" id="IPR032284">
    <property type="entry name" value="RecQ_Zn-bd"/>
</dbReference>
<feature type="domain" description="Helicase ATP-binding" evidence="16">
    <location>
        <begin position="651"/>
        <end position="828"/>
    </location>
</feature>
<dbReference type="InterPro" id="IPR027417">
    <property type="entry name" value="P-loop_NTPase"/>
</dbReference>
<dbReference type="InterPro" id="IPR018982">
    <property type="entry name" value="RQC_domain"/>
</dbReference>
<dbReference type="InterPro" id="IPR036388">
    <property type="entry name" value="WH-like_DNA-bd_sf"/>
</dbReference>
<dbReference type="SMART" id="SM00487">
    <property type="entry name" value="DEXDc"/>
    <property type="match status" value="1"/>
</dbReference>
<dbReference type="InterPro" id="IPR014001">
    <property type="entry name" value="Helicase_ATP-bd"/>
</dbReference>
<dbReference type="NCBIfam" id="TIGR00614">
    <property type="entry name" value="recQ_fam"/>
    <property type="match status" value="1"/>
</dbReference>
<feature type="compositionally biased region" description="Polar residues" evidence="15">
    <location>
        <begin position="1179"/>
        <end position="1206"/>
    </location>
</feature>
<feature type="region of interest" description="Disordered" evidence="15">
    <location>
        <begin position="477"/>
        <end position="501"/>
    </location>
</feature>
<dbReference type="EMBL" id="JAEUBF010000796">
    <property type="protein sequence ID" value="KAH3674840.1"/>
    <property type="molecule type" value="Genomic_DNA"/>
</dbReference>
<keyword evidence="11" id="KW-0539">Nucleus</keyword>
<evidence type="ECO:0000256" key="1">
    <source>
        <dbReference type="ARBA" id="ARBA00004123"/>
    </source>
</evidence>
<evidence type="ECO:0000256" key="10">
    <source>
        <dbReference type="ARBA" id="ARBA00023235"/>
    </source>
</evidence>
<dbReference type="Pfam" id="PF00270">
    <property type="entry name" value="DEAD"/>
    <property type="match status" value="1"/>
</dbReference>
<accession>A0A9P8TDS6</accession>
<dbReference type="CDD" id="cd17920">
    <property type="entry name" value="DEXHc_RecQ"/>
    <property type="match status" value="1"/>
</dbReference>
<comment type="subcellular location">
    <subcellularLocation>
        <location evidence="1">Nucleus</location>
    </subcellularLocation>
</comment>
<feature type="domain" description="Helicase C-terminal" evidence="17">
    <location>
        <begin position="846"/>
        <end position="1002"/>
    </location>
</feature>
<feature type="region of interest" description="Disordered" evidence="15">
    <location>
        <begin position="1391"/>
        <end position="1438"/>
    </location>
</feature>
<dbReference type="Pfam" id="PF16124">
    <property type="entry name" value="RecQ_Zn_bind"/>
    <property type="match status" value="1"/>
</dbReference>
<comment type="catalytic activity">
    <reaction evidence="14">
        <text>ATP + H2O = ADP + phosphate + H(+)</text>
        <dbReference type="Rhea" id="RHEA:13065"/>
        <dbReference type="ChEBI" id="CHEBI:15377"/>
        <dbReference type="ChEBI" id="CHEBI:15378"/>
        <dbReference type="ChEBI" id="CHEBI:30616"/>
        <dbReference type="ChEBI" id="CHEBI:43474"/>
        <dbReference type="ChEBI" id="CHEBI:456216"/>
    </reaction>
</comment>
<keyword evidence="19" id="KW-1185">Reference proteome</keyword>
<feature type="region of interest" description="Disordered" evidence="15">
    <location>
        <begin position="404"/>
        <end position="430"/>
    </location>
</feature>
<feature type="compositionally biased region" description="Acidic residues" evidence="15">
    <location>
        <begin position="404"/>
        <end position="413"/>
    </location>
</feature>
<dbReference type="InterPro" id="IPR022758">
    <property type="entry name" value="Helicase_Sgs1"/>
</dbReference>
<evidence type="ECO:0000256" key="9">
    <source>
        <dbReference type="ARBA" id="ARBA00023204"/>
    </source>
</evidence>
<dbReference type="PROSITE" id="PS00690">
    <property type="entry name" value="DEAH_ATP_HELICASE"/>
    <property type="match status" value="1"/>
</dbReference>